<evidence type="ECO:0000313" key="2">
    <source>
        <dbReference type="Proteomes" id="UP000275137"/>
    </source>
</evidence>
<comment type="caution">
    <text evidence="1">The sequence shown here is derived from an EMBL/GenBank/DDBJ whole genome shotgun (WGS) entry which is preliminary data.</text>
</comment>
<dbReference type="Proteomes" id="UP000275137">
    <property type="component" value="Unassembled WGS sequence"/>
</dbReference>
<proteinExistence type="predicted"/>
<dbReference type="AlphaFoldDB" id="A0A3N0V5Y0"/>
<reference evidence="1 2" key="1">
    <citation type="submission" date="2018-10" db="EMBL/GenBank/DDBJ databases">
        <authorList>
            <person name="Chen W.-M."/>
        </authorList>
    </citation>
    <scope>NUCLEOTIDE SEQUENCE [LARGE SCALE GENOMIC DNA]</scope>
    <source>
        <strain evidence="1 2">H-5</strain>
    </source>
</reference>
<gene>
    <name evidence="1" type="ORF">ED236_00470</name>
</gene>
<name>A0A3N0V5Y0_9PROT</name>
<dbReference type="EMBL" id="RJVP01000001">
    <property type="protein sequence ID" value="ROH88002.1"/>
    <property type="molecule type" value="Genomic_DNA"/>
</dbReference>
<protein>
    <submittedName>
        <fullName evidence="1">Uncharacterized protein</fullName>
    </submittedName>
</protein>
<accession>A0A3N0V5Y0</accession>
<keyword evidence="2" id="KW-1185">Reference proteome</keyword>
<organism evidence="1 2">
    <name type="scientific">Pseudomethylobacillus aquaticus</name>
    <dbReference type="NCBI Taxonomy" id="2676064"/>
    <lineage>
        <taxon>Bacteria</taxon>
        <taxon>Pseudomonadati</taxon>
        <taxon>Pseudomonadota</taxon>
        <taxon>Betaproteobacteria</taxon>
        <taxon>Nitrosomonadales</taxon>
        <taxon>Methylophilaceae</taxon>
        <taxon>Pseudomethylobacillus</taxon>
    </lineage>
</organism>
<evidence type="ECO:0000313" key="1">
    <source>
        <dbReference type="EMBL" id="ROH88002.1"/>
    </source>
</evidence>
<sequence>MYDNPSTVTFQFGNHDFGAGAAALSFKLPKGKSGRLIDVGVMNISEAFTATTTPAYVRVGTGLDPDAYAQLSCGTTAIGDTVNTVDDTDAIIDAQLPADTQIEVALVAPTGGTPAGIGTAFVVVEVY</sequence>
<dbReference type="RefSeq" id="WP_123235996.1">
    <property type="nucleotide sequence ID" value="NZ_RJVP01000001.1"/>
</dbReference>